<dbReference type="InterPro" id="IPR011989">
    <property type="entry name" value="ARM-like"/>
</dbReference>
<name>A0AAJ0H0Q5_9PEZI</name>
<reference evidence="5" key="1">
    <citation type="journal article" date="2023" name="Mol. Phylogenet. Evol.">
        <title>Genome-scale phylogeny and comparative genomics of the fungal order Sordariales.</title>
        <authorList>
            <person name="Hensen N."/>
            <person name="Bonometti L."/>
            <person name="Westerberg I."/>
            <person name="Brannstrom I.O."/>
            <person name="Guillou S."/>
            <person name="Cros-Aarteil S."/>
            <person name="Calhoun S."/>
            <person name="Haridas S."/>
            <person name="Kuo A."/>
            <person name="Mondo S."/>
            <person name="Pangilinan J."/>
            <person name="Riley R."/>
            <person name="LaButti K."/>
            <person name="Andreopoulos B."/>
            <person name="Lipzen A."/>
            <person name="Chen C."/>
            <person name="Yan M."/>
            <person name="Daum C."/>
            <person name="Ng V."/>
            <person name="Clum A."/>
            <person name="Steindorff A."/>
            <person name="Ohm R.A."/>
            <person name="Martin F."/>
            <person name="Silar P."/>
            <person name="Natvig D.O."/>
            <person name="Lalanne C."/>
            <person name="Gautier V."/>
            <person name="Ament-Velasquez S.L."/>
            <person name="Kruys A."/>
            <person name="Hutchinson M.I."/>
            <person name="Powell A.J."/>
            <person name="Barry K."/>
            <person name="Miller A.N."/>
            <person name="Grigoriev I.V."/>
            <person name="Debuchy R."/>
            <person name="Gladieux P."/>
            <person name="Hiltunen Thoren M."/>
            <person name="Johannesson H."/>
        </authorList>
    </citation>
    <scope>NUCLEOTIDE SEQUENCE</scope>
    <source>
        <strain evidence="5">CBS 333.67</strain>
    </source>
</reference>
<dbReference type="PANTHER" id="PTHR12425:SF5">
    <property type="entry name" value="SYNEMBRYN"/>
    <property type="match status" value="1"/>
</dbReference>
<evidence type="ECO:0000256" key="2">
    <source>
        <dbReference type="ARBA" id="ARBA00022658"/>
    </source>
</evidence>
<protein>
    <submittedName>
        <fullName evidence="5">Guanine nucleotide exchange factor synembryn-like protein</fullName>
    </submittedName>
</protein>
<dbReference type="InterPro" id="IPR019318">
    <property type="entry name" value="Gua_nucleotide_exch_fac_Ric8"/>
</dbReference>
<evidence type="ECO:0000313" key="5">
    <source>
        <dbReference type="EMBL" id="KAK3309686.1"/>
    </source>
</evidence>
<sequence length="485" mass="53704">MSLLSQSASLGSLTGPAKLDAVKKLLDKLSEELKSASLQPQERDAALEELKVYGRDPNNADPIFTKEGMETVTKFAFDHPSDTTSRNALRVLCNALFLKPETRQIFVDLGYEPKACSKLKNDSRDDEFLVSRLILLTTYGTSIDLSTLIEQHHLADSIIQNLSRHASRFATEAVAPARAGPMEQMALAETLKLLFNVTNFAKSHTSAFDPALPHITTILRFHDLPQTKTPLEPPFGLLINALLNLDLNSATAQSSLYPPSEPTRIAHRLIHLLDLSMKSYTDTDLDQAVTPLICVLSSIHEHAPGQNDGDTVRTFIRSKLLPTEEDRQSVLGKTDSLPSRLLRNWTNPMAPQFRSAVGHLYFDISGKDAAKFVENVGYGYASGFLFEKGIPLPQGAVEQSGEDSTSRTGGAGRPVNPITGQFLDEEKLPDVPEMTMKEKEREAEKLFVLFERLKQTGVMSVQNPVEKAVQEGRFEELPDDYEDLD</sequence>
<keyword evidence="2" id="KW-0344">Guanine-nucleotide releasing factor</keyword>
<dbReference type="InterPro" id="IPR016024">
    <property type="entry name" value="ARM-type_fold"/>
</dbReference>
<accession>A0AAJ0H0Q5</accession>
<dbReference type="GO" id="GO:0001965">
    <property type="term" value="F:G-protein alpha-subunit binding"/>
    <property type="evidence" value="ECO:0007669"/>
    <property type="project" value="TreeGrafter"/>
</dbReference>
<dbReference type="PANTHER" id="PTHR12425">
    <property type="entry name" value="SYNEMBRYN"/>
    <property type="match status" value="1"/>
</dbReference>
<dbReference type="EMBL" id="JAUDZG010000001">
    <property type="protein sequence ID" value="KAK3309686.1"/>
    <property type="molecule type" value="Genomic_DNA"/>
</dbReference>
<dbReference type="GO" id="GO:0005737">
    <property type="term" value="C:cytoplasm"/>
    <property type="evidence" value="ECO:0007669"/>
    <property type="project" value="TreeGrafter"/>
</dbReference>
<dbReference type="Gene3D" id="1.25.10.10">
    <property type="entry name" value="Leucine-rich Repeat Variant"/>
    <property type="match status" value="1"/>
</dbReference>
<dbReference type="GO" id="GO:0005085">
    <property type="term" value="F:guanyl-nucleotide exchange factor activity"/>
    <property type="evidence" value="ECO:0007669"/>
    <property type="project" value="UniProtKB-KW"/>
</dbReference>
<comment type="caution">
    <text evidence="5">The sequence shown here is derived from an EMBL/GenBank/DDBJ whole genome shotgun (WGS) entry which is preliminary data.</text>
</comment>
<dbReference type="SUPFAM" id="SSF48371">
    <property type="entry name" value="ARM repeat"/>
    <property type="match status" value="1"/>
</dbReference>
<comment type="similarity">
    <text evidence="1">Belongs to the synembryn family.</text>
</comment>
<keyword evidence="3" id="KW-0143">Chaperone</keyword>
<feature type="region of interest" description="Disordered" evidence="4">
    <location>
        <begin position="395"/>
        <end position="419"/>
    </location>
</feature>
<dbReference type="GO" id="GO:0007186">
    <property type="term" value="P:G protein-coupled receptor signaling pathway"/>
    <property type="evidence" value="ECO:0007669"/>
    <property type="project" value="TreeGrafter"/>
</dbReference>
<dbReference type="Pfam" id="PF10165">
    <property type="entry name" value="Ric8"/>
    <property type="match status" value="1"/>
</dbReference>
<evidence type="ECO:0000256" key="3">
    <source>
        <dbReference type="ARBA" id="ARBA00023186"/>
    </source>
</evidence>
<organism evidence="5 6">
    <name type="scientific">Chaetomium strumarium</name>
    <dbReference type="NCBI Taxonomy" id="1170767"/>
    <lineage>
        <taxon>Eukaryota</taxon>
        <taxon>Fungi</taxon>
        <taxon>Dikarya</taxon>
        <taxon>Ascomycota</taxon>
        <taxon>Pezizomycotina</taxon>
        <taxon>Sordariomycetes</taxon>
        <taxon>Sordariomycetidae</taxon>
        <taxon>Sordariales</taxon>
        <taxon>Chaetomiaceae</taxon>
        <taxon>Chaetomium</taxon>
    </lineage>
</organism>
<evidence type="ECO:0000256" key="1">
    <source>
        <dbReference type="ARBA" id="ARBA00009049"/>
    </source>
</evidence>
<evidence type="ECO:0000313" key="6">
    <source>
        <dbReference type="Proteomes" id="UP001273166"/>
    </source>
</evidence>
<keyword evidence="6" id="KW-1185">Reference proteome</keyword>
<dbReference type="GeneID" id="87887072"/>
<dbReference type="AlphaFoldDB" id="A0AAJ0H0Q5"/>
<proteinExistence type="inferred from homology"/>
<dbReference type="RefSeq" id="XP_062725466.1">
    <property type="nucleotide sequence ID" value="XM_062868243.1"/>
</dbReference>
<evidence type="ECO:0000256" key="4">
    <source>
        <dbReference type="SAM" id="MobiDB-lite"/>
    </source>
</evidence>
<dbReference type="Proteomes" id="UP001273166">
    <property type="component" value="Unassembled WGS sequence"/>
</dbReference>
<reference evidence="5" key="2">
    <citation type="submission" date="2023-06" db="EMBL/GenBank/DDBJ databases">
        <authorList>
            <consortium name="Lawrence Berkeley National Laboratory"/>
            <person name="Mondo S.J."/>
            <person name="Hensen N."/>
            <person name="Bonometti L."/>
            <person name="Westerberg I."/>
            <person name="Brannstrom I.O."/>
            <person name="Guillou S."/>
            <person name="Cros-Aarteil S."/>
            <person name="Calhoun S."/>
            <person name="Haridas S."/>
            <person name="Kuo A."/>
            <person name="Pangilinan J."/>
            <person name="Riley R."/>
            <person name="Labutti K."/>
            <person name="Andreopoulos B."/>
            <person name="Lipzen A."/>
            <person name="Chen C."/>
            <person name="Yanf M."/>
            <person name="Daum C."/>
            <person name="Ng V."/>
            <person name="Clum A."/>
            <person name="Steindorff A."/>
            <person name="Ohm R."/>
            <person name="Martin F."/>
            <person name="Silar P."/>
            <person name="Natvig D."/>
            <person name="Lalanne C."/>
            <person name="Gautier V."/>
            <person name="Ament-Velasquez S.L."/>
            <person name="Kruys A."/>
            <person name="Hutchinson M.I."/>
            <person name="Powell A.J."/>
            <person name="Barry K."/>
            <person name="Miller A.N."/>
            <person name="Grigoriev I.V."/>
            <person name="Debuchy R."/>
            <person name="Gladieux P."/>
            <person name="Thoren M.H."/>
            <person name="Johannesson H."/>
        </authorList>
    </citation>
    <scope>NUCLEOTIDE SEQUENCE</scope>
    <source>
        <strain evidence="5">CBS 333.67</strain>
    </source>
</reference>
<gene>
    <name evidence="5" type="ORF">B0T15DRAFT_516182</name>
</gene>